<dbReference type="RefSeq" id="WP_218103094.1">
    <property type="nucleotide sequence ID" value="NZ_CAJVCE010000040.1"/>
</dbReference>
<feature type="domain" description="HMA" evidence="1">
    <location>
        <begin position="2"/>
        <end position="65"/>
    </location>
</feature>
<comment type="caution">
    <text evidence="2">The sequence shown here is derived from an EMBL/GenBank/DDBJ whole genome shotgun (WGS) entry which is preliminary data.</text>
</comment>
<proteinExistence type="predicted"/>
<dbReference type="Pfam" id="PF00403">
    <property type="entry name" value="HMA"/>
    <property type="match status" value="1"/>
</dbReference>
<reference evidence="2 3" key="1">
    <citation type="submission" date="2021-06" db="EMBL/GenBank/DDBJ databases">
        <authorList>
            <person name="Criscuolo A."/>
        </authorList>
    </citation>
    <scope>NUCLEOTIDE SEQUENCE [LARGE SCALE GENOMIC DNA]</scope>
    <source>
        <strain evidence="3">CIP 111802</strain>
    </source>
</reference>
<dbReference type="EMBL" id="CAJVCE010000040">
    <property type="protein sequence ID" value="CAG7658140.1"/>
    <property type="molecule type" value="Genomic_DNA"/>
</dbReference>
<accession>A0ABM8VTS9</accession>
<evidence type="ECO:0000313" key="2">
    <source>
        <dbReference type="EMBL" id="CAG7658140.1"/>
    </source>
</evidence>
<dbReference type="CDD" id="cd00371">
    <property type="entry name" value="HMA"/>
    <property type="match status" value="1"/>
</dbReference>
<name>A0ABM8VTS9_9BACL</name>
<evidence type="ECO:0000313" key="3">
    <source>
        <dbReference type="Proteomes" id="UP000730618"/>
    </source>
</evidence>
<evidence type="ECO:0000259" key="1">
    <source>
        <dbReference type="PROSITE" id="PS50846"/>
    </source>
</evidence>
<dbReference type="InterPro" id="IPR006121">
    <property type="entry name" value="HMA_dom"/>
</dbReference>
<protein>
    <submittedName>
        <fullName evidence="2">Copper chaperone CopZ</fullName>
    </submittedName>
</protein>
<gene>
    <name evidence="2" type="primary">copZ_4</name>
    <name evidence="2" type="ORF">PAECIP111802_06961</name>
</gene>
<dbReference type="PROSITE" id="PS50846">
    <property type="entry name" value="HMA_2"/>
    <property type="match status" value="1"/>
</dbReference>
<sequence>MENVTLQVNGMSCGLCVMSIEKALFELGAEGVVDLSSNSVTIQYDGSRILLDHIKKAIKDLGYNV</sequence>
<dbReference type="Proteomes" id="UP000730618">
    <property type="component" value="Unassembled WGS sequence"/>
</dbReference>
<organism evidence="2 3">
    <name type="scientific">Paenibacillus allorhizosphaerae</name>
    <dbReference type="NCBI Taxonomy" id="2849866"/>
    <lineage>
        <taxon>Bacteria</taxon>
        <taxon>Bacillati</taxon>
        <taxon>Bacillota</taxon>
        <taxon>Bacilli</taxon>
        <taxon>Bacillales</taxon>
        <taxon>Paenibacillaceae</taxon>
        <taxon>Paenibacillus</taxon>
    </lineage>
</organism>
<keyword evidence="3" id="KW-1185">Reference proteome</keyword>